<reference evidence="2" key="1">
    <citation type="submission" date="2015-06" db="EMBL/GenBank/DDBJ databases">
        <title>Expansion of signal transduction pathways in fungi by whole-genome duplication.</title>
        <authorList>
            <consortium name="DOE Joint Genome Institute"/>
            <person name="Corrochano L.M."/>
            <person name="Kuo A."/>
            <person name="Marcet-Houben M."/>
            <person name="Polaino S."/>
            <person name="Salamov A."/>
            <person name="Villalobos J.M."/>
            <person name="Alvarez M.I."/>
            <person name="Avalos J."/>
            <person name="Benito E.P."/>
            <person name="Benoit I."/>
            <person name="Burger G."/>
            <person name="Camino L.P."/>
            <person name="Canovas D."/>
            <person name="Cerda-Olmedo E."/>
            <person name="Cheng J.-F."/>
            <person name="Dominguez A."/>
            <person name="Elias M."/>
            <person name="Eslava A.P."/>
            <person name="Glaser F."/>
            <person name="Grimwood J."/>
            <person name="Gutierrez G."/>
            <person name="Heitman J."/>
            <person name="Henrissat B."/>
            <person name="Iturriaga E.A."/>
            <person name="Lang B.F."/>
            <person name="Lavin J.L."/>
            <person name="Lee S."/>
            <person name="Li W."/>
            <person name="Lindquist E."/>
            <person name="Lopez-Garcia S."/>
            <person name="Luque E.M."/>
            <person name="Marcos A.T."/>
            <person name="Martin J."/>
            <person name="McCluskey K."/>
            <person name="Medina H.R."/>
            <person name="Miralles-Duran A."/>
            <person name="Miyazaki A."/>
            <person name="Munoz-Torres E."/>
            <person name="Oguiza J.A."/>
            <person name="Ohm R."/>
            <person name="Olmedo M."/>
            <person name="Orejas M."/>
            <person name="Ortiz-Castellanos L."/>
            <person name="Pisabarro A.G."/>
            <person name="Rodriguez-Romero J."/>
            <person name="Ruiz-Herrera J."/>
            <person name="Ruiz-Vazquez R."/>
            <person name="Sanz C."/>
            <person name="Schackwitz W."/>
            <person name="Schmutz J."/>
            <person name="Shahriari M."/>
            <person name="Shelest E."/>
            <person name="Silva-Franco F."/>
            <person name="Soanes D."/>
            <person name="Syed K."/>
            <person name="Tagua V.G."/>
            <person name="Talbot N.J."/>
            <person name="Thon M."/>
            <person name="De vries R.P."/>
            <person name="Wiebenga A."/>
            <person name="Yadav J.S."/>
            <person name="Braun E.L."/>
            <person name="Baker S."/>
            <person name="Garre V."/>
            <person name="Horwitz B."/>
            <person name="Torres-Martinez S."/>
            <person name="Idnurm A."/>
            <person name="Herrera-Estrella A."/>
            <person name="Gabaldon T."/>
            <person name="Grigoriev I.V."/>
        </authorList>
    </citation>
    <scope>NUCLEOTIDE SEQUENCE [LARGE SCALE GENOMIC DNA]</scope>
    <source>
        <strain evidence="2">NRRL 1555(-)</strain>
    </source>
</reference>
<organism evidence="1 2">
    <name type="scientific">Phycomyces blakesleeanus (strain ATCC 8743b / DSM 1359 / FGSC 10004 / NBRC 33097 / NRRL 1555)</name>
    <dbReference type="NCBI Taxonomy" id="763407"/>
    <lineage>
        <taxon>Eukaryota</taxon>
        <taxon>Fungi</taxon>
        <taxon>Fungi incertae sedis</taxon>
        <taxon>Mucoromycota</taxon>
        <taxon>Mucoromycotina</taxon>
        <taxon>Mucoromycetes</taxon>
        <taxon>Mucorales</taxon>
        <taxon>Phycomycetaceae</taxon>
        <taxon>Phycomyces</taxon>
    </lineage>
</organism>
<dbReference type="AlphaFoldDB" id="A0A162QB20"/>
<dbReference type="Proteomes" id="UP000077315">
    <property type="component" value="Unassembled WGS sequence"/>
</dbReference>
<name>A0A162QB20_PHYB8</name>
<dbReference type="OrthoDB" id="2267579at2759"/>
<dbReference type="InParanoid" id="A0A162QB20"/>
<gene>
    <name evidence="1" type="ORF">PHYBLDRAFT_139079</name>
</gene>
<accession>A0A162QB20</accession>
<dbReference type="GeneID" id="28991062"/>
<evidence type="ECO:0000313" key="2">
    <source>
        <dbReference type="Proteomes" id="UP000077315"/>
    </source>
</evidence>
<dbReference type="RefSeq" id="XP_018299576.1">
    <property type="nucleotide sequence ID" value="XM_018430156.1"/>
</dbReference>
<proteinExistence type="predicted"/>
<sequence length="143" mass="17107">MSNEQTISREELQELLAFKQEWEQDKQRKLDLFHLLPKEILEDLELSKANLRKLCNTFNRTRTNYDNEWTRRTFINRQYIGECNKVNVSATSAIQGRYKDTEKLRMMASATSKLFEEIQTIIGDLDEDSMTYEHWKTIDKRAH</sequence>
<dbReference type="EMBL" id="KV440971">
    <property type="protein sequence ID" value="OAD81536.1"/>
    <property type="molecule type" value="Genomic_DNA"/>
</dbReference>
<protein>
    <submittedName>
        <fullName evidence="1">Uncharacterized protein</fullName>
    </submittedName>
</protein>
<evidence type="ECO:0000313" key="1">
    <source>
        <dbReference type="EMBL" id="OAD81536.1"/>
    </source>
</evidence>
<dbReference type="VEuPathDB" id="FungiDB:PHYBLDRAFT_139079"/>
<keyword evidence="2" id="KW-1185">Reference proteome</keyword>